<dbReference type="Gene3D" id="3.40.50.300">
    <property type="entry name" value="P-loop containing nucleotide triphosphate hydrolases"/>
    <property type="match status" value="1"/>
</dbReference>
<keyword evidence="1" id="KW-0813">Transport</keyword>
<organism evidence="7 8">
    <name type="scientific">Methylovulum psychrotolerans</name>
    <dbReference type="NCBI Taxonomy" id="1704499"/>
    <lineage>
        <taxon>Bacteria</taxon>
        <taxon>Pseudomonadati</taxon>
        <taxon>Pseudomonadota</taxon>
        <taxon>Gammaproteobacteria</taxon>
        <taxon>Methylococcales</taxon>
        <taxon>Methylococcaceae</taxon>
        <taxon>Methylovulum</taxon>
    </lineage>
</organism>
<dbReference type="InterPro" id="IPR004606">
    <property type="entry name" value="Mop_domain"/>
</dbReference>
<evidence type="ECO:0000256" key="4">
    <source>
        <dbReference type="PROSITE-ProRule" id="PRU01213"/>
    </source>
</evidence>
<dbReference type="GO" id="GO:0016887">
    <property type="term" value="F:ATP hydrolysis activity"/>
    <property type="evidence" value="ECO:0007669"/>
    <property type="project" value="InterPro"/>
</dbReference>
<dbReference type="InterPro" id="IPR003439">
    <property type="entry name" value="ABC_transporter-like_ATP-bd"/>
</dbReference>
<dbReference type="PANTHER" id="PTHR43514:SF4">
    <property type="entry name" value="ABC TRANSPORTER I FAMILY MEMBER 10"/>
    <property type="match status" value="1"/>
</dbReference>
<protein>
    <submittedName>
        <fullName evidence="7">Molybdenum ABC transporter ATP-binding protein</fullName>
    </submittedName>
</protein>
<evidence type="ECO:0000313" key="7">
    <source>
        <dbReference type="EMBL" id="POZ51748.1"/>
    </source>
</evidence>
<dbReference type="Proteomes" id="UP000237423">
    <property type="component" value="Unassembled WGS sequence"/>
</dbReference>
<gene>
    <name evidence="7" type="ORF">AADEFJLK_02622</name>
</gene>
<evidence type="ECO:0000259" key="6">
    <source>
        <dbReference type="PROSITE" id="PS51866"/>
    </source>
</evidence>
<dbReference type="GO" id="GO:0015689">
    <property type="term" value="P:molybdate ion transport"/>
    <property type="evidence" value="ECO:0007669"/>
    <property type="project" value="InterPro"/>
</dbReference>
<evidence type="ECO:0000313" key="8">
    <source>
        <dbReference type="Proteomes" id="UP000237423"/>
    </source>
</evidence>
<reference evidence="7 8" key="1">
    <citation type="submission" date="2017-11" db="EMBL/GenBank/DDBJ databases">
        <title>Draft Genome Sequence of Methylobacter psychrotolerans Sph1T, an Obligate Methanotroph from Low-Temperature Environments.</title>
        <authorList>
            <person name="Oshkin I.Y."/>
            <person name="Miroshnikov K."/>
            <person name="Belova S.E."/>
            <person name="Korzhenkov A."/>
            <person name="Toshchakov S.V."/>
            <person name="Dedysh S.N."/>
        </authorList>
    </citation>
    <scope>NUCLEOTIDE SEQUENCE [LARGE SCALE GENOMIC DNA]</scope>
    <source>
        <strain evidence="7 8">Sph1</strain>
    </source>
</reference>
<keyword evidence="2" id="KW-0547">Nucleotide-binding</keyword>
<sequence>MRLEMKVTLRRGNFDLTTDLSVQDENMGLLGRSGAGKSTVLGLLAGTLLPESGRIALDGKLLFDSGKGIMVPREQRPIGAVLQYDQLPAEETVQDGLFAVYERTPKQRRNLKPASLIEFLDIGALLKQPMRHLSTGERQRVLLAKALLKSPKLLLLDDPLATMGHFAHAVTPLLKRLQTELALPLFYASHTLGNISEFSAKAAVLAEGRIIRVGLINDLLQDADLLQKIGLSQIDNRIPALVTQHDLADGCTLAQSYGIGLVLPLRPELPLGSWVTISIPANEIALSRHYIPGISIQNQINGEICALIRRDNGVLVQIDCGTVWLAGITLKACRDMDLKEGDRVYCLAKTQSFSYRSNAEPSTFNQLFDKSQ</sequence>
<dbReference type="RefSeq" id="WP_103974594.1">
    <property type="nucleotide sequence ID" value="NZ_PGFZ01000005.1"/>
</dbReference>
<accession>A0A2S5CLU6</accession>
<dbReference type="PANTHER" id="PTHR43514">
    <property type="entry name" value="ABC TRANSPORTER I FAMILY MEMBER 10"/>
    <property type="match status" value="1"/>
</dbReference>
<evidence type="ECO:0000256" key="2">
    <source>
        <dbReference type="ARBA" id="ARBA00022741"/>
    </source>
</evidence>
<dbReference type="InterPro" id="IPR008995">
    <property type="entry name" value="Mo/tungstate-bd_C_term_dom"/>
</dbReference>
<dbReference type="SUPFAM" id="SSF52540">
    <property type="entry name" value="P-loop containing nucleoside triphosphate hydrolases"/>
    <property type="match status" value="1"/>
</dbReference>
<name>A0A2S5CLU6_9GAMM</name>
<dbReference type="InterPro" id="IPR050334">
    <property type="entry name" value="Molybdenum_import_ModC"/>
</dbReference>
<evidence type="ECO:0000256" key="1">
    <source>
        <dbReference type="ARBA" id="ARBA00022448"/>
    </source>
</evidence>
<evidence type="ECO:0000259" key="5">
    <source>
        <dbReference type="PROSITE" id="PS50893"/>
    </source>
</evidence>
<keyword evidence="4" id="KW-0500">Molybdenum</keyword>
<dbReference type="Gene3D" id="2.40.50.100">
    <property type="match status" value="1"/>
</dbReference>
<dbReference type="AlphaFoldDB" id="A0A2S5CLU6"/>
<dbReference type="PROSITE" id="PS51866">
    <property type="entry name" value="MOP"/>
    <property type="match status" value="1"/>
</dbReference>
<dbReference type="EMBL" id="PGFZ01000005">
    <property type="protein sequence ID" value="POZ51748.1"/>
    <property type="molecule type" value="Genomic_DNA"/>
</dbReference>
<dbReference type="SUPFAM" id="SSF50331">
    <property type="entry name" value="MOP-like"/>
    <property type="match status" value="1"/>
</dbReference>
<dbReference type="InterPro" id="IPR027417">
    <property type="entry name" value="P-loop_NTPase"/>
</dbReference>
<feature type="domain" description="ABC transporter" evidence="5">
    <location>
        <begin position="1"/>
        <end position="232"/>
    </location>
</feature>
<evidence type="ECO:0000256" key="3">
    <source>
        <dbReference type="ARBA" id="ARBA00022840"/>
    </source>
</evidence>
<dbReference type="SMART" id="SM00382">
    <property type="entry name" value="AAA"/>
    <property type="match status" value="1"/>
</dbReference>
<dbReference type="GO" id="GO:0005524">
    <property type="term" value="F:ATP binding"/>
    <property type="evidence" value="ECO:0007669"/>
    <property type="project" value="UniProtKB-KW"/>
</dbReference>
<dbReference type="InterPro" id="IPR003593">
    <property type="entry name" value="AAA+_ATPase"/>
</dbReference>
<proteinExistence type="predicted"/>
<dbReference type="Pfam" id="PF00005">
    <property type="entry name" value="ABC_tran"/>
    <property type="match status" value="1"/>
</dbReference>
<comment type="caution">
    <text evidence="7">The sequence shown here is derived from an EMBL/GenBank/DDBJ whole genome shotgun (WGS) entry which is preliminary data.</text>
</comment>
<dbReference type="PROSITE" id="PS50893">
    <property type="entry name" value="ABC_TRANSPORTER_2"/>
    <property type="match status" value="1"/>
</dbReference>
<keyword evidence="3 7" id="KW-0067">ATP-binding</keyword>
<feature type="domain" description="Mop" evidence="6">
    <location>
        <begin position="293"/>
        <end position="357"/>
    </location>
</feature>